<reference evidence="5 6" key="1">
    <citation type="submission" date="2016-10" db="EMBL/GenBank/DDBJ databases">
        <authorList>
            <person name="de Groot N.N."/>
        </authorList>
    </citation>
    <scope>NUCLEOTIDE SEQUENCE [LARGE SCALE GENOMIC DNA]</scope>
    <source>
        <strain evidence="5 6">DSM 19113</strain>
    </source>
</reference>
<dbReference type="GO" id="GO:0016491">
    <property type="term" value="F:oxidoreductase activity"/>
    <property type="evidence" value="ECO:0007669"/>
    <property type="project" value="UniProtKB-KW"/>
</dbReference>
<feature type="domain" description="Nitroreductase" evidence="4">
    <location>
        <begin position="10"/>
        <end position="178"/>
    </location>
</feature>
<evidence type="ECO:0000256" key="1">
    <source>
        <dbReference type="ARBA" id="ARBA00004496"/>
    </source>
</evidence>
<dbReference type="STRING" id="283737.SAMN05660453_1322"/>
<dbReference type="CDD" id="cd02140">
    <property type="entry name" value="Frm2-like"/>
    <property type="match status" value="1"/>
</dbReference>
<dbReference type="InterPro" id="IPR000415">
    <property type="entry name" value="Nitroreductase-like"/>
</dbReference>
<dbReference type="RefSeq" id="WP_091503206.1">
    <property type="nucleotide sequence ID" value="NZ_FOLI01000008.1"/>
</dbReference>
<dbReference type="FunFam" id="3.40.109.10:FF:000001">
    <property type="entry name" value="Nitroreductase family"/>
    <property type="match status" value="1"/>
</dbReference>
<dbReference type="AlphaFoldDB" id="A0A1I1HBX1"/>
<dbReference type="EMBL" id="FOLI01000008">
    <property type="protein sequence ID" value="SFC21341.1"/>
    <property type="molecule type" value="Genomic_DNA"/>
</dbReference>
<gene>
    <name evidence="5" type="ORF">SAMN05660453_1322</name>
</gene>
<evidence type="ECO:0000256" key="3">
    <source>
        <dbReference type="ARBA" id="ARBA00023002"/>
    </source>
</evidence>
<keyword evidence="3" id="KW-0560">Oxidoreductase</keyword>
<dbReference type="InterPro" id="IPR029479">
    <property type="entry name" value="Nitroreductase"/>
</dbReference>
<evidence type="ECO:0000313" key="5">
    <source>
        <dbReference type="EMBL" id="SFC21341.1"/>
    </source>
</evidence>
<keyword evidence="6" id="KW-1185">Reference proteome</keyword>
<dbReference type="GO" id="GO:0034599">
    <property type="term" value="P:cellular response to oxidative stress"/>
    <property type="evidence" value="ECO:0007669"/>
    <property type="project" value="InterPro"/>
</dbReference>
<name>A0A1I1HBX1_9LACO</name>
<dbReference type="Proteomes" id="UP000199376">
    <property type="component" value="Unassembled WGS sequence"/>
</dbReference>
<accession>A0A1I1HBX1</accession>
<dbReference type="Gene3D" id="3.40.109.10">
    <property type="entry name" value="NADH Oxidase"/>
    <property type="match status" value="1"/>
</dbReference>
<dbReference type="PANTHER" id="PTHR43035:SF1">
    <property type="entry name" value="FATTY ACID REPRESSION MUTANT PROTEIN 2-RELATED"/>
    <property type="match status" value="1"/>
</dbReference>
<protein>
    <recommendedName>
        <fullName evidence="4">Nitroreductase domain-containing protein</fullName>
    </recommendedName>
</protein>
<dbReference type="SUPFAM" id="SSF55469">
    <property type="entry name" value="FMN-dependent nitroreductase-like"/>
    <property type="match status" value="1"/>
</dbReference>
<dbReference type="OrthoDB" id="9810617at2"/>
<dbReference type="PANTHER" id="PTHR43035">
    <property type="entry name" value="FATTY ACID REPRESSION MUTANT PROTEIN 2-RELATED"/>
    <property type="match status" value="1"/>
</dbReference>
<proteinExistence type="predicted"/>
<organism evidence="5 6">
    <name type="scientific">Fructobacillus durionis</name>
    <dbReference type="NCBI Taxonomy" id="283737"/>
    <lineage>
        <taxon>Bacteria</taxon>
        <taxon>Bacillati</taxon>
        <taxon>Bacillota</taxon>
        <taxon>Bacilli</taxon>
        <taxon>Lactobacillales</taxon>
        <taxon>Lactobacillaceae</taxon>
        <taxon>Fructobacillus</taxon>
    </lineage>
</organism>
<sequence length="200" mass="22285">MTDFAKIQEERRSIYNLGKNVEQDSDELFSIIKGAIRETPSAFNSQSVRAVLLTGQAHEKLWQMTLDELKKVSASDEAFATTEAKVNNSFAAGVGTVLYFTDESIVDGLKEQAPTYADHFDDWAEEAIGISLYAVWLTLSNLGLGASLQHYNPLIDQAVQKAFDLPSNWTLRGQMPFGSIEGPANAKTYHDDDVRFMHFN</sequence>
<evidence type="ECO:0000256" key="2">
    <source>
        <dbReference type="ARBA" id="ARBA00022490"/>
    </source>
</evidence>
<dbReference type="GO" id="GO:0005737">
    <property type="term" value="C:cytoplasm"/>
    <property type="evidence" value="ECO:0007669"/>
    <property type="project" value="UniProtKB-SubCell"/>
</dbReference>
<evidence type="ECO:0000259" key="4">
    <source>
        <dbReference type="Pfam" id="PF00881"/>
    </source>
</evidence>
<comment type="subcellular location">
    <subcellularLocation>
        <location evidence="1">Cytoplasm</location>
    </subcellularLocation>
</comment>
<keyword evidence="2" id="KW-0963">Cytoplasm</keyword>
<evidence type="ECO:0000313" key="6">
    <source>
        <dbReference type="Proteomes" id="UP000199376"/>
    </source>
</evidence>
<dbReference type="InterPro" id="IPR033877">
    <property type="entry name" value="Frm2/Hbn1"/>
</dbReference>
<dbReference type="Pfam" id="PF00881">
    <property type="entry name" value="Nitroreductase"/>
    <property type="match status" value="1"/>
</dbReference>